<feature type="transmembrane region" description="Helical" evidence="1">
    <location>
        <begin position="29"/>
        <end position="51"/>
    </location>
</feature>
<keyword evidence="1" id="KW-0472">Membrane</keyword>
<keyword evidence="1" id="KW-1133">Transmembrane helix</keyword>
<evidence type="ECO:0000313" key="2">
    <source>
        <dbReference type="EMBL" id="VBB07883.1"/>
    </source>
</evidence>
<evidence type="ECO:0000313" key="3">
    <source>
        <dbReference type="Proteomes" id="UP000277811"/>
    </source>
</evidence>
<dbReference type="EMBL" id="UPPP01000082">
    <property type="protein sequence ID" value="VBB07883.1"/>
    <property type="molecule type" value="Genomic_DNA"/>
</dbReference>
<protein>
    <submittedName>
        <fullName evidence="2">Uncharacterized protein</fullName>
    </submittedName>
</protein>
<evidence type="ECO:0000256" key="1">
    <source>
        <dbReference type="SAM" id="Phobius"/>
    </source>
</evidence>
<proteinExistence type="predicted"/>
<keyword evidence="1" id="KW-0812">Transmembrane</keyword>
<sequence>MSRKQVLGYLYALHNYLKTEKTRHDLADYCRALVIMGVVMLVVWRLLLFFVH</sequence>
<organism evidence="2 3">
    <name type="scientific">Lucifera butyrica</name>
    <dbReference type="NCBI Taxonomy" id="1351585"/>
    <lineage>
        <taxon>Bacteria</taxon>
        <taxon>Bacillati</taxon>
        <taxon>Bacillota</taxon>
        <taxon>Negativicutes</taxon>
        <taxon>Veillonellales</taxon>
        <taxon>Veillonellaceae</taxon>
        <taxon>Lucifera</taxon>
    </lineage>
</organism>
<dbReference type="AlphaFoldDB" id="A0A498RCT7"/>
<gene>
    <name evidence="2" type="ORF">LUCI_3148</name>
</gene>
<dbReference type="Proteomes" id="UP000277811">
    <property type="component" value="Unassembled WGS sequence"/>
</dbReference>
<keyword evidence="3" id="KW-1185">Reference proteome</keyword>
<name>A0A498RCT7_9FIRM</name>
<reference evidence="2 3" key="1">
    <citation type="submission" date="2018-06" db="EMBL/GenBank/DDBJ databases">
        <authorList>
            <person name="Strepis N."/>
        </authorList>
    </citation>
    <scope>NUCLEOTIDE SEQUENCE [LARGE SCALE GENOMIC DNA]</scope>
    <source>
        <strain evidence="2">LUCI</strain>
    </source>
</reference>
<accession>A0A498RCT7</accession>
<dbReference type="RefSeq" id="WP_165866021.1">
    <property type="nucleotide sequence ID" value="NZ_UPPP01000082.1"/>
</dbReference>